<organism evidence="3 4">
    <name type="scientific">Dysgonomonas alginatilytica</name>
    <dbReference type="NCBI Taxonomy" id="1605892"/>
    <lineage>
        <taxon>Bacteria</taxon>
        <taxon>Pseudomonadati</taxon>
        <taxon>Bacteroidota</taxon>
        <taxon>Bacteroidia</taxon>
        <taxon>Bacteroidales</taxon>
        <taxon>Dysgonomonadaceae</taxon>
        <taxon>Dysgonomonas</taxon>
    </lineage>
</organism>
<dbReference type="GO" id="GO:0006313">
    <property type="term" value="P:DNA transposition"/>
    <property type="evidence" value="ECO:0007669"/>
    <property type="project" value="InterPro"/>
</dbReference>
<feature type="non-terminal residue" evidence="3">
    <location>
        <position position="331"/>
    </location>
</feature>
<dbReference type="Proteomes" id="UP000247973">
    <property type="component" value="Unassembled WGS sequence"/>
</dbReference>
<dbReference type="Pfam" id="PF01609">
    <property type="entry name" value="DDE_Tnp_1"/>
    <property type="match status" value="1"/>
</dbReference>
<proteinExistence type="predicted"/>
<evidence type="ECO:0000256" key="1">
    <source>
        <dbReference type="SAM" id="Phobius"/>
    </source>
</evidence>
<dbReference type="InterPro" id="IPR002559">
    <property type="entry name" value="Transposase_11"/>
</dbReference>
<dbReference type="SUPFAM" id="SSF53098">
    <property type="entry name" value="Ribonuclease H-like"/>
    <property type="match status" value="1"/>
</dbReference>
<accession>A0A2V3PJM8</accession>
<reference evidence="3 4" key="1">
    <citation type="submission" date="2018-03" db="EMBL/GenBank/DDBJ databases">
        <title>Genomic Encyclopedia of Archaeal and Bacterial Type Strains, Phase II (KMG-II): from individual species to whole genera.</title>
        <authorList>
            <person name="Goeker M."/>
        </authorList>
    </citation>
    <scope>NUCLEOTIDE SEQUENCE [LARGE SCALE GENOMIC DNA]</scope>
    <source>
        <strain evidence="3 4">DSM 100214</strain>
    </source>
</reference>
<name>A0A2V3PJM8_9BACT</name>
<feature type="domain" description="Transposase IS4-like" evidence="2">
    <location>
        <begin position="77"/>
        <end position="272"/>
    </location>
</feature>
<keyword evidence="1" id="KW-1133">Transmembrane helix</keyword>
<keyword evidence="1" id="KW-0812">Transmembrane</keyword>
<dbReference type="NCBIfam" id="NF033591">
    <property type="entry name" value="transpos_IS4_2"/>
    <property type="match status" value="1"/>
</dbReference>
<evidence type="ECO:0000313" key="4">
    <source>
        <dbReference type="Proteomes" id="UP000247973"/>
    </source>
</evidence>
<gene>
    <name evidence="3" type="ORF">CLV62_1721</name>
</gene>
<keyword evidence="1" id="KW-0472">Membrane</keyword>
<dbReference type="EMBL" id="QICL01000072">
    <property type="protein sequence ID" value="PXV55994.1"/>
    <property type="molecule type" value="Genomic_DNA"/>
</dbReference>
<evidence type="ECO:0000313" key="3">
    <source>
        <dbReference type="EMBL" id="PXV55994.1"/>
    </source>
</evidence>
<protein>
    <submittedName>
        <fullName evidence="3">DDE family transposase</fullName>
    </submittedName>
</protein>
<keyword evidence="4" id="KW-1185">Reference proteome</keyword>
<dbReference type="GO" id="GO:0003677">
    <property type="term" value="F:DNA binding"/>
    <property type="evidence" value="ECO:0007669"/>
    <property type="project" value="InterPro"/>
</dbReference>
<feature type="transmembrane region" description="Helical" evidence="1">
    <location>
        <begin position="263"/>
        <end position="282"/>
    </location>
</feature>
<dbReference type="Gene3D" id="3.90.350.10">
    <property type="entry name" value="Transposase Inhibitor Protein From Tn5, Chain A, domain 1"/>
    <property type="match status" value="1"/>
</dbReference>
<evidence type="ECO:0000259" key="2">
    <source>
        <dbReference type="Pfam" id="PF01609"/>
    </source>
</evidence>
<sequence>MILSLCKVQTVNFERLAQGFESSVSTGSSLRRIQRFMADYMLDKDLICRMIYSLLPHKPPYRLIIDRTNWKFGQININILVLSIAYKGISFPLVYRMMPKRGASSINERIEIMEHYIRLFGKDSIKDLLADREFIGEKWFGWLNINAIRYHIRILSNYQVMHALKGKYMNISRLFESLKIGQCKFLAHPYYVTGRICFLSACCFVNDKGRRDLVIIASFDKTRASVKAYKERWQIESLFRALKTSGFNIEKTHLRDMERFEKMLSMVFIAFLWAYLTGMYIHRKIKKIRILKHGRLAKSFFKYGLDYIFEYLYKAYYKQNIDPCKFLSCTE</sequence>
<dbReference type="GO" id="GO:0004803">
    <property type="term" value="F:transposase activity"/>
    <property type="evidence" value="ECO:0007669"/>
    <property type="project" value="InterPro"/>
</dbReference>
<dbReference type="InterPro" id="IPR047658">
    <property type="entry name" value="IS4-like_transpos"/>
</dbReference>
<comment type="caution">
    <text evidence="3">The sequence shown here is derived from an EMBL/GenBank/DDBJ whole genome shotgun (WGS) entry which is preliminary data.</text>
</comment>
<dbReference type="InterPro" id="IPR012337">
    <property type="entry name" value="RNaseH-like_sf"/>
</dbReference>
<dbReference type="AlphaFoldDB" id="A0A2V3PJM8"/>